<evidence type="ECO:0000313" key="4">
    <source>
        <dbReference type="Proteomes" id="UP001565283"/>
    </source>
</evidence>
<dbReference type="RefSeq" id="WP_369947775.1">
    <property type="nucleotide sequence ID" value="NZ_JBCLSH010000003.1"/>
</dbReference>
<dbReference type="EMBL" id="JBCLSH010000003">
    <property type="protein sequence ID" value="MEY8442948.1"/>
    <property type="molecule type" value="Genomic_DNA"/>
</dbReference>
<dbReference type="Proteomes" id="UP001565283">
    <property type="component" value="Unassembled WGS sequence"/>
</dbReference>
<dbReference type="Pfam" id="PF02661">
    <property type="entry name" value="Fic"/>
    <property type="match status" value="1"/>
</dbReference>
<protein>
    <submittedName>
        <fullName evidence="3">Fic family protein</fullName>
    </submittedName>
</protein>
<keyword evidence="4" id="KW-1185">Reference proteome</keyword>
<reference evidence="3 4" key="1">
    <citation type="submission" date="2024-03" db="EMBL/GenBank/DDBJ databases">
        <title>Mouse gut bacterial collection (mGBC) of GemPharmatech.</title>
        <authorList>
            <person name="He Y."/>
            <person name="Dong L."/>
            <person name="Wu D."/>
            <person name="Gao X."/>
            <person name="Lin Z."/>
        </authorList>
    </citation>
    <scope>NUCLEOTIDE SEQUENCE [LARGE SCALE GENOMIC DNA]</scope>
    <source>
        <strain evidence="3 4">61-15</strain>
    </source>
</reference>
<evidence type="ECO:0000313" key="3">
    <source>
        <dbReference type="EMBL" id="MEY8442948.1"/>
    </source>
</evidence>
<feature type="coiled-coil region" evidence="1">
    <location>
        <begin position="313"/>
        <end position="340"/>
    </location>
</feature>
<dbReference type="InterPro" id="IPR040198">
    <property type="entry name" value="Fido_containing"/>
</dbReference>
<dbReference type="InterPro" id="IPR003812">
    <property type="entry name" value="Fido"/>
</dbReference>
<feature type="domain" description="Fido" evidence="2">
    <location>
        <begin position="153"/>
        <end position="304"/>
    </location>
</feature>
<comment type="caution">
    <text evidence="3">The sequence shown here is derived from an EMBL/GenBank/DDBJ whole genome shotgun (WGS) entry which is preliminary data.</text>
</comment>
<evidence type="ECO:0000259" key="2">
    <source>
        <dbReference type="PROSITE" id="PS51459"/>
    </source>
</evidence>
<gene>
    <name evidence="3" type="ORF">AALA52_01540</name>
</gene>
<dbReference type="PROSITE" id="PS51459">
    <property type="entry name" value="FIDO"/>
    <property type="match status" value="1"/>
</dbReference>
<dbReference type="PANTHER" id="PTHR13504:SF40">
    <property type="entry name" value="FIDO DOMAIN-CONTAINING PROTEIN"/>
    <property type="match status" value="1"/>
</dbReference>
<dbReference type="SUPFAM" id="SSF140931">
    <property type="entry name" value="Fic-like"/>
    <property type="match status" value="1"/>
</dbReference>
<proteinExistence type="predicted"/>
<keyword evidence="1" id="KW-0175">Coiled coil</keyword>
<name>A0ABV4D063_9LACT</name>
<dbReference type="PANTHER" id="PTHR13504">
    <property type="entry name" value="FIDO DOMAIN-CONTAINING PROTEIN DDB_G0283145"/>
    <property type="match status" value="1"/>
</dbReference>
<sequence>MKTYSTLRAISYNDFENYPMIVEKRKESESSVFTGLFFQAFDAKQELLLKEEMELFFLVLPQTSLLKDKLNENSRQIDKLMNSLPEITKKNIFYHLLVEEIKASNDIEGVQSTRKEIRDAISVILEKSQEDKRFKSLVYQYMNFRKSKFSQITTIEDIREIYEKLLKDEVAEEDKLSTGELFRSEPVFIVDQRTGKKVHQGAEGQEIIKKRLAHLVKFMNQEDIPTFEKAFISHFYFENIHPFYDGNGRIGRFILCSYLARKLDYLSAIGVSVAILENKNKYYKAFQETSHSKNAGEATSFILDMFDLLLKAQDKILSALKEWENKLNTLQENVQKLEQTDDERSVIYPLAQVRMYDSLDVLTDADIAVGIGISRQKLKNILKDLKDKKHITQVKQKPSIHELTDEFWSELQK</sequence>
<evidence type="ECO:0000256" key="1">
    <source>
        <dbReference type="SAM" id="Coils"/>
    </source>
</evidence>
<dbReference type="Gene3D" id="1.10.3290.10">
    <property type="entry name" value="Fido-like domain"/>
    <property type="match status" value="1"/>
</dbReference>
<accession>A0ABV4D063</accession>
<dbReference type="InterPro" id="IPR036597">
    <property type="entry name" value="Fido-like_dom_sf"/>
</dbReference>
<organism evidence="3 4">
    <name type="scientific">Lactococcus ileimucosae</name>
    <dbReference type="NCBI Taxonomy" id="2941329"/>
    <lineage>
        <taxon>Bacteria</taxon>
        <taxon>Bacillati</taxon>
        <taxon>Bacillota</taxon>
        <taxon>Bacilli</taxon>
        <taxon>Lactobacillales</taxon>
        <taxon>Streptococcaceae</taxon>
        <taxon>Lactococcus</taxon>
    </lineage>
</organism>